<organism evidence="11 12">
    <name type="scientific">Saprolegnia parasitica (strain CBS 223.65)</name>
    <dbReference type="NCBI Taxonomy" id="695850"/>
    <lineage>
        <taxon>Eukaryota</taxon>
        <taxon>Sar</taxon>
        <taxon>Stramenopiles</taxon>
        <taxon>Oomycota</taxon>
        <taxon>Saprolegniomycetes</taxon>
        <taxon>Saprolegniales</taxon>
        <taxon>Saprolegniaceae</taxon>
        <taxon>Saprolegnia</taxon>
    </lineage>
</organism>
<dbReference type="Pfam" id="PF08022">
    <property type="entry name" value="FAD_binding_8"/>
    <property type="match status" value="3"/>
</dbReference>
<evidence type="ECO:0000256" key="4">
    <source>
        <dbReference type="ARBA" id="ARBA00023002"/>
    </source>
</evidence>
<dbReference type="SUPFAM" id="SSF52343">
    <property type="entry name" value="Ferredoxin reductase-like, C-terminal NADP-linked domain"/>
    <property type="match status" value="2"/>
</dbReference>
<dbReference type="OrthoDB" id="48134at2759"/>
<dbReference type="CDD" id="cd06186">
    <property type="entry name" value="NOX_Duox_like_FAD_NADP"/>
    <property type="match status" value="2"/>
</dbReference>
<evidence type="ECO:0000313" key="11">
    <source>
        <dbReference type="EMBL" id="KDO24139.1"/>
    </source>
</evidence>
<feature type="transmembrane region" description="Helical" evidence="6">
    <location>
        <begin position="569"/>
        <end position="595"/>
    </location>
</feature>
<accession>A0A067C041</accession>
<evidence type="ECO:0000256" key="7">
    <source>
        <dbReference type="SAM" id="SignalP"/>
    </source>
</evidence>
<reference evidence="11 12" key="1">
    <citation type="journal article" date="2013" name="PLoS Genet.">
        <title>Distinctive expansion of potential virulence genes in the genome of the oomycete fish pathogen Saprolegnia parasitica.</title>
        <authorList>
            <person name="Jiang R.H."/>
            <person name="de Bruijn I."/>
            <person name="Haas B.J."/>
            <person name="Belmonte R."/>
            <person name="Lobach L."/>
            <person name="Christie J."/>
            <person name="van den Ackerveken G."/>
            <person name="Bottin A."/>
            <person name="Bulone V."/>
            <person name="Diaz-Moreno S.M."/>
            <person name="Dumas B."/>
            <person name="Fan L."/>
            <person name="Gaulin E."/>
            <person name="Govers F."/>
            <person name="Grenville-Briggs L.J."/>
            <person name="Horner N.R."/>
            <person name="Levin J.Z."/>
            <person name="Mammella M."/>
            <person name="Meijer H.J."/>
            <person name="Morris P."/>
            <person name="Nusbaum C."/>
            <person name="Oome S."/>
            <person name="Phillips A.J."/>
            <person name="van Rooyen D."/>
            <person name="Rzeszutek E."/>
            <person name="Saraiva M."/>
            <person name="Secombes C.J."/>
            <person name="Seidl M.F."/>
            <person name="Snel B."/>
            <person name="Stassen J.H."/>
            <person name="Sykes S."/>
            <person name="Tripathy S."/>
            <person name="van den Berg H."/>
            <person name="Vega-Arreguin J.C."/>
            <person name="Wawra S."/>
            <person name="Young S.K."/>
            <person name="Zeng Q."/>
            <person name="Dieguez-Uribeondo J."/>
            <person name="Russ C."/>
            <person name="Tyler B.M."/>
            <person name="van West P."/>
        </authorList>
    </citation>
    <scope>NUCLEOTIDE SEQUENCE [LARGE SCALE GENOMIC DNA]</scope>
    <source>
        <strain evidence="11 12">CBS 223.65</strain>
    </source>
</reference>
<feature type="transmembrane region" description="Helical" evidence="6">
    <location>
        <begin position="363"/>
        <end position="385"/>
    </location>
</feature>
<feature type="transmembrane region" description="Helical" evidence="6">
    <location>
        <begin position="1682"/>
        <end position="1701"/>
    </location>
</feature>
<feature type="transmembrane region" description="Helical" evidence="6">
    <location>
        <begin position="452"/>
        <end position="474"/>
    </location>
</feature>
<feature type="domain" description="FAD-binding 8" evidence="9">
    <location>
        <begin position="1262"/>
        <end position="1373"/>
    </location>
</feature>
<dbReference type="PANTHER" id="PTHR11972:SF69">
    <property type="entry name" value="FERRIC REDUCTION OXIDASE 6-RELATED"/>
    <property type="match status" value="1"/>
</dbReference>
<dbReference type="Gene3D" id="3.40.50.80">
    <property type="entry name" value="Nucleotide-binding domain of ferredoxin-NADP reductase (FNR) module"/>
    <property type="match status" value="2"/>
</dbReference>
<dbReference type="GeneID" id="24141899"/>
<protein>
    <recommendedName>
        <fullName evidence="13">Transmembrane protein</fullName>
    </recommendedName>
</protein>
<proteinExistence type="predicted"/>
<dbReference type="PANTHER" id="PTHR11972">
    <property type="entry name" value="NADPH OXIDASE"/>
    <property type="match status" value="1"/>
</dbReference>
<dbReference type="SFLD" id="SFLDG01168">
    <property type="entry name" value="Ferric_reductase_subgroup_(FRE"/>
    <property type="match status" value="2"/>
</dbReference>
<evidence type="ECO:0000259" key="8">
    <source>
        <dbReference type="Pfam" id="PF01794"/>
    </source>
</evidence>
<keyword evidence="4" id="KW-0560">Oxidoreductase</keyword>
<feature type="transmembrane region" description="Helical" evidence="6">
    <location>
        <begin position="1759"/>
        <end position="1779"/>
    </location>
</feature>
<evidence type="ECO:0000259" key="10">
    <source>
        <dbReference type="Pfam" id="PF08030"/>
    </source>
</evidence>
<feature type="transmembrane region" description="Helical" evidence="6">
    <location>
        <begin position="1799"/>
        <end position="1825"/>
    </location>
</feature>
<dbReference type="InterPro" id="IPR050369">
    <property type="entry name" value="RBOH/FRE"/>
</dbReference>
<comment type="subcellular location">
    <subcellularLocation>
        <location evidence="1">Membrane</location>
        <topology evidence="1">Multi-pass membrane protein</topology>
    </subcellularLocation>
</comment>
<dbReference type="KEGG" id="spar:SPRG_20928"/>
<feature type="transmembrane region" description="Helical" evidence="6">
    <location>
        <begin position="1109"/>
        <end position="1127"/>
    </location>
</feature>
<feature type="domain" description="FAD-binding 8" evidence="9">
    <location>
        <begin position="1867"/>
        <end position="1935"/>
    </location>
</feature>
<feature type="transmembrane region" description="Helical" evidence="6">
    <location>
        <begin position="1185"/>
        <end position="1203"/>
    </location>
</feature>
<dbReference type="InterPro" id="IPR013112">
    <property type="entry name" value="FAD-bd_8"/>
</dbReference>
<feature type="transmembrane region" description="Helical" evidence="6">
    <location>
        <begin position="1064"/>
        <end position="1089"/>
    </location>
</feature>
<name>A0A067C041_SAPPC</name>
<feature type="transmembrane region" description="Helical" evidence="6">
    <location>
        <begin position="1021"/>
        <end position="1043"/>
    </location>
</feature>
<feature type="chain" id="PRO_5001633962" description="Transmembrane protein" evidence="7">
    <location>
        <begin position="17"/>
        <end position="2085"/>
    </location>
</feature>
<dbReference type="Proteomes" id="UP000030745">
    <property type="component" value="Unassembled WGS sequence"/>
</dbReference>
<evidence type="ECO:0000256" key="1">
    <source>
        <dbReference type="ARBA" id="ARBA00004141"/>
    </source>
</evidence>
<feature type="domain" description="FAD-binding 8" evidence="9">
    <location>
        <begin position="629"/>
        <end position="713"/>
    </location>
</feature>
<dbReference type="InterPro" id="IPR013130">
    <property type="entry name" value="Fe3_Rdtase_TM_dom"/>
</dbReference>
<dbReference type="Pfam" id="PF01794">
    <property type="entry name" value="Ferric_reduct"/>
    <property type="match status" value="3"/>
</dbReference>
<evidence type="ECO:0000256" key="6">
    <source>
        <dbReference type="SAM" id="Phobius"/>
    </source>
</evidence>
<sequence>MGMLRVLLASVGLVHAASVCDLPAFQAMPLATLGTGPLTMKAITNGTDSCFQVSVPASASVAWASIAIASSPKMVTSPIGNVVIYDANAQAPQLYEMLSYKKAGTVLAADQSPVVAKAASVVNGAMTFTFERSNGVKIASDVAIVPDAYSTINYAYGLTKWPSMHEGRGSAQVAIKAAAASVCDSPAFAAAPLATLGSGPMQIKALTDGSDACFQVSMPASSSASWIAIAVASSSAMVTSPIGNTVIYDSTAKAPQLYEMLSYKKAGTVLATDQSPLSVVSASAVNGALTYTFLRSNAVKIASDVAVRPDAYNIINWAYGTSQWPSMHQGRGSANVVIKSIAASNAGGNSLPPIDNASESLRVITYTDVITAATFMVMLLLGIIVTHVGRWHILNHSAVCAPPTTGYCMRFRSTLADLKLGECIVLIVYLLALCVVSFSVHVKFANAQPGQSLVLVTGHLGLVNLMLILLPVARGQHWEILFGISHERILKFHKGLGRSFVLLCALHFALSLNQGGSATYAAPYGTQEAIPLYGFVSFLAFASMGLLAFESLRRKYYEVFYWHHRASAVVGLVFAVLHAPSILIAMLFPLAVYALNSLWRFAAYFHSHAATLETYSDGTTLITLASTLKTTKYAQTMNPCAFFYINIPTISGVQWHPFSAIATPDGNSIGFCVKALSKGSFVDSVHVRARGALEVDPALAHLRVRVEGPYGKASVLLHQYDVVVLVAGGIGVTPMLNILNQDRHKRSSKATQRMVLHWIVREPHQLLCADPLMYPLPSHVESHLVVTSATASGGILNMAGESVAYSSEKPRMDEIINRERYSRRRVCVLACGPIGLVKDAQIQADACGMIGAVLVALTLIHSVYADDVDCTSPAFLAAPLVPLDASLSLRSLVVDSASVCIQLILKAPAASWVSVALSSSPSMVTSPFTRAVVFDASFATPKVFAMQGYAPSQMVAAPTPSISLLSASSTNDGLSLTFRRPLVFSYQGDVAIHVDNENANILNWAIATTESALRLTPDTTVVTVASVISMIMLGLIATHFGTWRWVNHRGLLPPPRRLSTLTTLLMPLVDLKVGEGIIVLIYLACLVLVSTSVHANFTDAPSLRRWSLASGHLCLVHIMLLLLPVARGQHWEVFFGISHERILKFHRWLGRLSIGFGLWHLVASAQNGASITATGPFGSQQVSPVYGFGALVVFSTLGLSAMVRRRFYALFYYYHRLASVVGLVLLLLHATAVRYALIFPLGIYLLSGLGRLRGLYLNKFHASIHVHGHNTVTFELPTTETTRAWADRLHTGAFFYVNIPSISAVAWHPFSAIVTPDGDSIGFCMKSFTKGRFVDAVWVRAHQTLQDNAFFVLDSQQSAPSMLVRVEGPYGRASVNVDKYDAAVLILHQPTPAEGLRVEMGWMAALLQFVAAPVVVVATASSCTPEALANVKSMAMGPMVLKAKLLTDVACFQVTLTERTAPWIAVAVAAAPVMVNTPTSSAVVFDTTTLLPLLYDLKGYEVADVLVQKDQSPISVIAASVNTTRVSFTFARSLSAQTSTDVAIVPGVPSTLLWAVGDHAWPSHHAERGVLRVAIPSSDSSGSGSGGAVSTFVTSYTVLVVLSAFLCIVLLGLAATGWPCSFVEQPLCRPPKPAVTAPLRRVLADVSVGQAIVVGVYVMSLVVVGVVVVHQFGTNVTGVRRLSLVSGHLALVSLMWLLLPVARGYHWELVFGISHERVLKFHRWLGLLVTLTATLHLAVNVNRGIDVLSRVAYGTQEVVPLYGFVALLAFSSMALLGMLEPLRRAMYEVFYLHHRTFSIIGLVCVLLHSRTVAYSLALPLALYVWTLLWRSRAYWTTADATVCDASVSRRTVVLVLPFTPTSKQFAATMSPGAYFFLQVPSISGVEWHPFSGIVTPDGNSVGFCLKSQSPASFVHKVLCSNTRVLRVRLGGPYGHIALPWNALDVVVLIAGGVGITPLLNIINQRRQKAKSRMVLRAPQLHLHWIVPTPDDLLCADRLMFPMLPDVQCHYYATRATSDGVVLSAYGGDVAYVAKRPAMHDVLALDPFESPRVGVVVCGPQSLVDEVQYEAALRGYSFHKELFALA</sequence>
<evidence type="ECO:0000256" key="3">
    <source>
        <dbReference type="ARBA" id="ARBA00022989"/>
    </source>
</evidence>
<feature type="transmembrane region" description="Helical" evidence="6">
    <location>
        <begin position="1721"/>
        <end position="1739"/>
    </location>
</feature>
<feature type="domain" description="Ferric reductase NAD binding" evidence="10">
    <location>
        <begin position="720"/>
        <end position="841"/>
    </location>
</feature>
<feature type="transmembrane region" description="Helical" evidence="6">
    <location>
        <begin position="1642"/>
        <end position="1670"/>
    </location>
</feature>
<feature type="transmembrane region" description="Helical" evidence="6">
    <location>
        <begin position="722"/>
        <end position="739"/>
    </location>
</feature>
<dbReference type="RefSeq" id="XP_012205160.1">
    <property type="nucleotide sequence ID" value="XM_012349770.1"/>
</dbReference>
<dbReference type="InterPro" id="IPR039261">
    <property type="entry name" value="FNR_nucleotide-bd"/>
</dbReference>
<feature type="transmembrane region" description="Helical" evidence="6">
    <location>
        <begin position="495"/>
        <end position="512"/>
    </location>
</feature>
<keyword evidence="5 6" id="KW-0472">Membrane</keyword>
<dbReference type="EMBL" id="KK583245">
    <property type="protein sequence ID" value="KDO24139.1"/>
    <property type="molecule type" value="Genomic_DNA"/>
</dbReference>
<dbReference type="GO" id="GO:0005886">
    <property type="term" value="C:plasma membrane"/>
    <property type="evidence" value="ECO:0007669"/>
    <property type="project" value="TreeGrafter"/>
</dbReference>
<dbReference type="SFLD" id="SFLDS00052">
    <property type="entry name" value="Ferric_Reductase_Domain"/>
    <property type="match status" value="3"/>
</dbReference>
<feature type="transmembrane region" description="Helical" evidence="6">
    <location>
        <begin position="420"/>
        <end position="440"/>
    </location>
</feature>
<keyword evidence="2 6" id="KW-0812">Transmembrane</keyword>
<feature type="domain" description="Ferric oxidoreductase" evidence="8">
    <location>
        <begin position="1111"/>
        <end position="1225"/>
    </location>
</feature>
<dbReference type="GO" id="GO:0016491">
    <property type="term" value="F:oxidoreductase activity"/>
    <property type="evidence" value="ECO:0007669"/>
    <property type="project" value="UniProtKB-KW"/>
</dbReference>
<evidence type="ECO:0000313" key="12">
    <source>
        <dbReference type="Proteomes" id="UP000030745"/>
    </source>
</evidence>
<feature type="domain" description="Ferric oxidoreductase" evidence="8">
    <location>
        <begin position="457"/>
        <end position="574"/>
    </location>
</feature>
<dbReference type="InterPro" id="IPR013121">
    <property type="entry name" value="Fe_red_NAD-bd_6"/>
</dbReference>
<feature type="transmembrane region" description="Helical" evidence="6">
    <location>
        <begin position="1235"/>
        <end position="1252"/>
    </location>
</feature>
<dbReference type="Pfam" id="PF08030">
    <property type="entry name" value="NAD_binding_6"/>
    <property type="match status" value="2"/>
</dbReference>
<keyword evidence="3 6" id="KW-1133">Transmembrane helix</keyword>
<dbReference type="VEuPathDB" id="FungiDB:SPRG_20928"/>
<keyword evidence="12" id="KW-1185">Reference proteome</keyword>
<feature type="transmembrane region" description="Helical" evidence="6">
    <location>
        <begin position="1210"/>
        <end position="1229"/>
    </location>
</feature>
<evidence type="ECO:0000256" key="2">
    <source>
        <dbReference type="ARBA" id="ARBA00022692"/>
    </source>
</evidence>
<feature type="domain" description="Ferric reductase NAD binding" evidence="10">
    <location>
        <begin position="1944"/>
        <end position="2068"/>
    </location>
</feature>
<feature type="domain" description="Ferric oxidoreductase" evidence="8">
    <location>
        <begin position="1687"/>
        <end position="1804"/>
    </location>
</feature>
<feature type="signal peptide" evidence="7">
    <location>
        <begin position="1"/>
        <end position="16"/>
    </location>
</feature>
<feature type="transmembrane region" description="Helical" evidence="6">
    <location>
        <begin position="1596"/>
        <end position="1621"/>
    </location>
</feature>
<feature type="transmembrane region" description="Helical" evidence="6">
    <location>
        <begin position="1942"/>
        <end position="1962"/>
    </location>
</feature>
<keyword evidence="7" id="KW-0732">Signal</keyword>
<evidence type="ECO:0000259" key="9">
    <source>
        <dbReference type="Pfam" id="PF08022"/>
    </source>
</evidence>
<feature type="transmembrane region" description="Helical" evidence="6">
    <location>
        <begin position="532"/>
        <end position="549"/>
    </location>
</feature>
<evidence type="ECO:0008006" key="13">
    <source>
        <dbReference type="Google" id="ProtNLM"/>
    </source>
</evidence>
<evidence type="ECO:0000256" key="5">
    <source>
        <dbReference type="ARBA" id="ARBA00023136"/>
    </source>
</evidence>
<gene>
    <name evidence="11" type="ORF">SPRG_20928</name>
</gene>